<gene>
    <name evidence="4" type="ORF">CspeluHIS016_0406890</name>
</gene>
<evidence type="ECO:0000259" key="3">
    <source>
        <dbReference type="PROSITE" id="PS50048"/>
    </source>
</evidence>
<dbReference type="PANTHER" id="PTHR46910:SF40">
    <property type="entry name" value="ZN(II)2CYS6 TRANSCRIPTION FACTOR (EUROFUNG)"/>
    <property type="match status" value="1"/>
</dbReference>
<dbReference type="GO" id="GO:0008270">
    <property type="term" value="F:zinc ion binding"/>
    <property type="evidence" value="ECO:0007669"/>
    <property type="project" value="InterPro"/>
</dbReference>
<dbReference type="SUPFAM" id="SSF57701">
    <property type="entry name" value="Zn2/Cys6 DNA-binding domain"/>
    <property type="match status" value="1"/>
</dbReference>
<dbReference type="Proteomes" id="UP001222932">
    <property type="component" value="Unassembled WGS sequence"/>
</dbReference>
<feature type="domain" description="Zn(2)-C6 fungal-type" evidence="3">
    <location>
        <begin position="9"/>
        <end position="44"/>
    </location>
</feature>
<dbReference type="InterPro" id="IPR036864">
    <property type="entry name" value="Zn2-C6_fun-type_DNA-bd_sf"/>
</dbReference>
<name>A0AAD3TVV7_9TREE</name>
<evidence type="ECO:0000256" key="2">
    <source>
        <dbReference type="SAM" id="MobiDB-lite"/>
    </source>
</evidence>
<reference evidence="4" key="1">
    <citation type="journal article" date="2023" name="BMC Genomics">
        <title>Chromosome-level genome assemblies of Cutaneotrichosporon spp. (Trichosporonales, Basidiomycota) reveal imbalanced evolution between nucleotide sequences and chromosome synteny.</title>
        <authorList>
            <person name="Kobayashi Y."/>
            <person name="Kayamori A."/>
            <person name="Aoki K."/>
            <person name="Shiwa Y."/>
            <person name="Matsutani M."/>
            <person name="Fujita N."/>
            <person name="Sugita T."/>
            <person name="Iwasaki W."/>
            <person name="Tanaka N."/>
            <person name="Takashima M."/>
        </authorList>
    </citation>
    <scope>NUCLEOTIDE SEQUENCE</scope>
    <source>
        <strain evidence="4">HIS016</strain>
    </source>
</reference>
<sequence>MRASSTYKSCDTCRRKKLRCALDGRATEDSPCAACAKSGDDCTFNIGYKKPGRPRGVQRDSGVRWESRSPSRTSRSTREPGEPRQQRDSSEQRASGATHAGDVASTISAGAPPVVVACSGSSVPDAVSFVDPLSISPLFPLLAGDGPAESPRPLPGPLFAVDPLNRSTSTARLPVFTPDTSAPSPGPALPTASITPNSRIEDVAPWDTITFFLKLYLQYMHSLFPVVHKPSFFEAVALRADQTDRNLRALILALGKSLLRSADRSGLHDRPGPAQPDGADVRPSNP</sequence>
<keyword evidence="5" id="KW-1185">Reference proteome</keyword>
<dbReference type="Gene3D" id="4.10.240.10">
    <property type="entry name" value="Zn(2)-C6 fungal-type DNA-binding domain"/>
    <property type="match status" value="1"/>
</dbReference>
<dbReference type="EMBL" id="BTCM01000004">
    <property type="protein sequence ID" value="GMK57855.1"/>
    <property type="molecule type" value="Genomic_DNA"/>
</dbReference>
<evidence type="ECO:0000256" key="1">
    <source>
        <dbReference type="ARBA" id="ARBA00023242"/>
    </source>
</evidence>
<dbReference type="Pfam" id="PF00172">
    <property type="entry name" value="Zn_clus"/>
    <property type="match status" value="1"/>
</dbReference>
<dbReference type="AlphaFoldDB" id="A0AAD3TVV7"/>
<dbReference type="SMART" id="SM00066">
    <property type="entry name" value="GAL4"/>
    <property type="match status" value="1"/>
</dbReference>
<organism evidence="4 5">
    <name type="scientific">Cutaneotrichosporon spelunceum</name>
    <dbReference type="NCBI Taxonomy" id="1672016"/>
    <lineage>
        <taxon>Eukaryota</taxon>
        <taxon>Fungi</taxon>
        <taxon>Dikarya</taxon>
        <taxon>Basidiomycota</taxon>
        <taxon>Agaricomycotina</taxon>
        <taxon>Tremellomycetes</taxon>
        <taxon>Trichosporonales</taxon>
        <taxon>Trichosporonaceae</taxon>
        <taxon>Cutaneotrichosporon</taxon>
    </lineage>
</organism>
<protein>
    <recommendedName>
        <fullName evidence="3">Zn(2)-C6 fungal-type domain-containing protein</fullName>
    </recommendedName>
</protein>
<dbReference type="CDD" id="cd12148">
    <property type="entry name" value="fungal_TF_MHR"/>
    <property type="match status" value="1"/>
</dbReference>
<feature type="compositionally biased region" description="Basic and acidic residues" evidence="2">
    <location>
        <begin position="76"/>
        <end position="91"/>
    </location>
</feature>
<dbReference type="InterPro" id="IPR001138">
    <property type="entry name" value="Zn2Cys6_DnaBD"/>
</dbReference>
<dbReference type="GO" id="GO:0000981">
    <property type="term" value="F:DNA-binding transcription factor activity, RNA polymerase II-specific"/>
    <property type="evidence" value="ECO:0007669"/>
    <property type="project" value="InterPro"/>
</dbReference>
<keyword evidence="1" id="KW-0539">Nucleus</keyword>
<feature type="compositionally biased region" description="Basic and acidic residues" evidence="2">
    <location>
        <begin position="57"/>
        <end position="69"/>
    </location>
</feature>
<reference evidence="4" key="2">
    <citation type="submission" date="2023-06" db="EMBL/GenBank/DDBJ databases">
        <authorList>
            <person name="Kobayashi Y."/>
            <person name="Kayamori A."/>
            <person name="Aoki K."/>
            <person name="Shiwa Y."/>
            <person name="Fujita N."/>
            <person name="Sugita T."/>
            <person name="Iwasaki W."/>
            <person name="Tanaka N."/>
            <person name="Takashima M."/>
        </authorList>
    </citation>
    <scope>NUCLEOTIDE SEQUENCE</scope>
    <source>
        <strain evidence="4">HIS016</strain>
    </source>
</reference>
<evidence type="ECO:0000313" key="5">
    <source>
        <dbReference type="Proteomes" id="UP001222932"/>
    </source>
</evidence>
<dbReference type="PANTHER" id="PTHR46910">
    <property type="entry name" value="TRANSCRIPTION FACTOR PDR1"/>
    <property type="match status" value="1"/>
</dbReference>
<comment type="caution">
    <text evidence="4">The sequence shown here is derived from an EMBL/GenBank/DDBJ whole genome shotgun (WGS) entry which is preliminary data.</text>
</comment>
<dbReference type="PROSITE" id="PS00463">
    <property type="entry name" value="ZN2_CY6_FUNGAL_1"/>
    <property type="match status" value="1"/>
</dbReference>
<feature type="region of interest" description="Disordered" evidence="2">
    <location>
        <begin position="263"/>
        <end position="286"/>
    </location>
</feature>
<dbReference type="InterPro" id="IPR050987">
    <property type="entry name" value="AtrR-like"/>
</dbReference>
<accession>A0AAD3TVV7</accession>
<dbReference type="PROSITE" id="PS50048">
    <property type="entry name" value="ZN2_CY6_FUNGAL_2"/>
    <property type="match status" value="1"/>
</dbReference>
<proteinExistence type="predicted"/>
<dbReference type="CDD" id="cd00067">
    <property type="entry name" value="GAL4"/>
    <property type="match status" value="1"/>
</dbReference>
<evidence type="ECO:0000313" key="4">
    <source>
        <dbReference type="EMBL" id="GMK57855.1"/>
    </source>
</evidence>
<feature type="region of interest" description="Disordered" evidence="2">
    <location>
        <begin position="46"/>
        <end position="105"/>
    </location>
</feature>